<keyword evidence="1" id="KW-0812">Transmembrane</keyword>
<evidence type="ECO:0000313" key="2">
    <source>
        <dbReference type="EMBL" id="MCU7619198.1"/>
    </source>
</evidence>
<dbReference type="Proteomes" id="UP001208649">
    <property type="component" value="Unassembled WGS sequence"/>
</dbReference>
<evidence type="ECO:0008006" key="4">
    <source>
        <dbReference type="Google" id="ProtNLM"/>
    </source>
</evidence>
<keyword evidence="1" id="KW-0472">Membrane</keyword>
<accession>A0ABT2WAF2</accession>
<evidence type="ECO:0000313" key="3">
    <source>
        <dbReference type="Proteomes" id="UP001208649"/>
    </source>
</evidence>
<reference evidence="3" key="1">
    <citation type="submission" date="2023-07" db="EMBL/GenBank/DDBJ databases">
        <title>Chryseobacterium sp. strain PBS4-4 Genome sequencing and assembly.</title>
        <authorList>
            <person name="Jung Y."/>
        </authorList>
    </citation>
    <scope>NUCLEOTIDE SEQUENCE [LARGE SCALE GENOMIC DNA]</scope>
    <source>
        <strain evidence="3">PBS4-4</strain>
    </source>
</reference>
<comment type="caution">
    <text evidence="2">The sequence shown here is derived from an EMBL/GenBank/DDBJ whole genome shotgun (WGS) entry which is preliminary data.</text>
</comment>
<name>A0ABT2WAF2_9FLAO</name>
<feature type="transmembrane region" description="Helical" evidence="1">
    <location>
        <begin position="5"/>
        <end position="22"/>
    </location>
</feature>
<organism evidence="2 3">
    <name type="scientific">Chryseobacterium edaphi</name>
    <dbReference type="NCBI Taxonomy" id="2976532"/>
    <lineage>
        <taxon>Bacteria</taxon>
        <taxon>Pseudomonadati</taxon>
        <taxon>Bacteroidota</taxon>
        <taxon>Flavobacteriia</taxon>
        <taxon>Flavobacteriales</taxon>
        <taxon>Weeksellaceae</taxon>
        <taxon>Chryseobacterium group</taxon>
        <taxon>Chryseobacterium</taxon>
    </lineage>
</organism>
<evidence type="ECO:0000256" key="1">
    <source>
        <dbReference type="SAM" id="Phobius"/>
    </source>
</evidence>
<dbReference type="RefSeq" id="WP_263004756.1">
    <property type="nucleotide sequence ID" value="NZ_JAOTEM010000007.1"/>
</dbReference>
<dbReference type="EMBL" id="JAOTEM010000007">
    <property type="protein sequence ID" value="MCU7619198.1"/>
    <property type="molecule type" value="Genomic_DNA"/>
</dbReference>
<feature type="transmembrane region" description="Helical" evidence="1">
    <location>
        <begin position="34"/>
        <end position="53"/>
    </location>
</feature>
<sequence length="58" mass="6670">MKIHLMIFAVLIAGFISYNLFLQSEDGRHNTIINILYASVLFGYIAFMAFALLKKMKK</sequence>
<protein>
    <recommendedName>
        <fullName evidence="4">Signal peptidase</fullName>
    </recommendedName>
</protein>
<proteinExistence type="predicted"/>
<keyword evidence="3" id="KW-1185">Reference proteome</keyword>
<gene>
    <name evidence="2" type="ORF">NZ698_18625</name>
</gene>
<keyword evidence="1" id="KW-1133">Transmembrane helix</keyword>